<evidence type="ECO:0000259" key="2">
    <source>
        <dbReference type="Pfam" id="PF00566"/>
    </source>
</evidence>
<dbReference type="Gene3D" id="1.10.8.1310">
    <property type="match status" value="1"/>
</dbReference>
<keyword evidence="4" id="KW-1185">Reference proteome</keyword>
<feature type="domain" description="Rab-GAP TBC" evidence="2">
    <location>
        <begin position="16"/>
        <end position="191"/>
    </location>
</feature>
<evidence type="ECO:0000313" key="3">
    <source>
        <dbReference type="EMBL" id="SGZ37912.1"/>
    </source>
</evidence>
<dbReference type="GO" id="GO:0006888">
    <property type="term" value="P:endoplasmic reticulum to Golgi vesicle-mediated transport"/>
    <property type="evidence" value="ECO:0007669"/>
    <property type="project" value="TreeGrafter"/>
</dbReference>
<gene>
    <name evidence="3" type="ORF">HGUI_00112</name>
</gene>
<dbReference type="GO" id="GO:0005789">
    <property type="term" value="C:endoplasmic reticulum membrane"/>
    <property type="evidence" value="ECO:0007669"/>
    <property type="project" value="TreeGrafter"/>
</dbReference>
<organism evidence="3 4">
    <name type="scientific">Hanseniaspora guilliermondii</name>
    <dbReference type="NCBI Taxonomy" id="56406"/>
    <lineage>
        <taxon>Eukaryota</taxon>
        <taxon>Fungi</taxon>
        <taxon>Dikarya</taxon>
        <taxon>Ascomycota</taxon>
        <taxon>Saccharomycotina</taxon>
        <taxon>Saccharomycetes</taxon>
        <taxon>Saccharomycodales</taxon>
        <taxon>Saccharomycodaceae</taxon>
        <taxon>Hanseniaspora</taxon>
    </lineage>
</organism>
<dbReference type="Pfam" id="PF00566">
    <property type="entry name" value="RabGAP-TBC"/>
    <property type="match status" value="1"/>
</dbReference>
<dbReference type="OrthoDB" id="206700at2759"/>
<protein>
    <recommendedName>
        <fullName evidence="2">Rab-GAP TBC domain-containing protein</fullName>
    </recommendedName>
</protein>
<dbReference type="PANTHER" id="PTHR20913">
    <property type="entry name" value="TBC1 DOMAIN FAMILY MEMBER 20/GTPASE"/>
    <property type="match status" value="1"/>
</dbReference>
<dbReference type="Proteomes" id="UP000183365">
    <property type="component" value="Unassembled WGS sequence"/>
</dbReference>
<dbReference type="EMBL" id="FQNF01000002">
    <property type="protein sequence ID" value="SGZ37912.1"/>
    <property type="molecule type" value="Genomic_DNA"/>
</dbReference>
<dbReference type="InterPro" id="IPR045913">
    <property type="entry name" value="TBC20/Gyp8-like"/>
</dbReference>
<evidence type="ECO:0000256" key="1">
    <source>
        <dbReference type="ARBA" id="ARBA00022468"/>
    </source>
</evidence>
<keyword evidence="1" id="KW-0343">GTPase activation</keyword>
<dbReference type="AlphaFoldDB" id="A0A1L0AUZ0"/>
<accession>A0A1L0AUZ0</accession>
<dbReference type="InterPro" id="IPR000195">
    <property type="entry name" value="Rab-GAP-TBC_dom"/>
</dbReference>
<reference evidence="4" key="1">
    <citation type="submission" date="2016-11" db="EMBL/GenBank/DDBJ databases">
        <authorList>
            <person name="Guldener U."/>
        </authorList>
    </citation>
    <scope>NUCLEOTIDE SEQUENCE [LARGE SCALE GENOMIC DNA]</scope>
</reference>
<name>A0A1L0AUZ0_9ASCO</name>
<dbReference type="PANTHER" id="PTHR20913:SF7">
    <property type="entry name" value="RE60063P"/>
    <property type="match status" value="1"/>
</dbReference>
<evidence type="ECO:0000313" key="4">
    <source>
        <dbReference type="Proteomes" id="UP000183365"/>
    </source>
</evidence>
<proteinExistence type="predicted"/>
<dbReference type="VEuPathDB" id="FungiDB:HGUI_00112"/>
<dbReference type="InterPro" id="IPR035969">
    <property type="entry name" value="Rab-GAP_TBC_sf"/>
</dbReference>
<dbReference type="Gene3D" id="1.10.472.80">
    <property type="entry name" value="Ypt/Rab-GAP domain of gyp1p, domain 3"/>
    <property type="match status" value="1"/>
</dbReference>
<dbReference type="SUPFAM" id="SSF47923">
    <property type="entry name" value="Ypt/Rab-GAP domain of gyp1p"/>
    <property type="match status" value="1"/>
</dbReference>
<sequence length="354" mass="42175">MDQNDLPSHENYDKDFQRLQKFLNDLIKEVSVLNENTKALSPSTLNQINLDVDRSFNFVTNSKEKELLKKTLKTTIKTILERNPQWFYYQGYHDIVSFFIYYFCYIKNNEIHYRNCDSNTLISYITTFSEKFLRDFMSKNLNNSMVYLKFIPKILKKYNVYNHNIFNDSPFYGSIANIITLFTHNLNLKNMESRLAIITYVIRSENISFILIFYAKLVYHYKALIEKRIFSDEECETDPLIIQTLINTIITEELDNIDMNTLKQILKETLKDMNTMRIQNVFKYSLENKGLLINFNFNKEKVFLKNTLLVAINIVILQRMKHDISSPYTFAGTVLTINNIQKLIRYWTHERDTK</sequence>
<dbReference type="GO" id="GO:0005096">
    <property type="term" value="F:GTPase activator activity"/>
    <property type="evidence" value="ECO:0007669"/>
    <property type="project" value="UniProtKB-KW"/>
</dbReference>